<evidence type="ECO:0000313" key="3">
    <source>
        <dbReference type="EMBL" id="CAD7274632.1"/>
    </source>
</evidence>
<dbReference type="EMBL" id="OA882312">
    <property type="protein sequence ID" value="CAD7274632.1"/>
    <property type="molecule type" value="Genomic_DNA"/>
</dbReference>
<dbReference type="PROSITE" id="PS51184">
    <property type="entry name" value="JMJC"/>
    <property type="match status" value="1"/>
</dbReference>
<dbReference type="FunFam" id="2.60.120.10:FF:000042">
    <property type="entry name" value="Hypoxia-inducible factor 1-alpha inhibitor"/>
    <property type="match status" value="1"/>
</dbReference>
<feature type="compositionally biased region" description="Acidic residues" evidence="1">
    <location>
        <begin position="1"/>
        <end position="12"/>
    </location>
</feature>
<dbReference type="GO" id="GO:0036139">
    <property type="term" value="F:peptidyl-histidine dioxygenase activity"/>
    <property type="evidence" value="ECO:0007669"/>
    <property type="project" value="TreeGrafter"/>
</dbReference>
<dbReference type="GO" id="GO:0071532">
    <property type="term" value="F:ankyrin repeat binding"/>
    <property type="evidence" value="ECO:0007669"/>
    <property type="project" value="TreeGrafter"/>
</dbReference>
<feature type="region of interest" description="Disordered" evidence="1">
    <location>
        <begin position="1"/>
        <end position="29"/>
    </location>
</feature>
<dbReference type="AlphaFoldDB" id="A0A7R9GBG3"/>
<dbReference type="InterPro" id="IPR027452">
    <property type="entry name" value="FIH-1_dom_II"/>
</dbReference>
<proteinExistence type="predicted"/>
<dbReference type="GO" id="GO:0045746">
    <property type="term" value="P:negative regulation of Notch signaling pathway"/>
    <property type="evidence" value="ECO:0007669"/>
    <property type="project" value="TreeGrafter"/>
</dbReference>
<feature type="domain" description="JmjC" evidence="2">
    <location>
        <begin position="137"/>
        <end position="314"/>
    </location>
</feature>
<dbReference type="InterPro" id="IPR041667">
    <property type="entry name" value="Cupin_8"/>
</dbReference>
<dbReference type="Proteomes" id="UP000678499">
    <property type="component" value="Unassembled WGS sequence"/>
</dbReference>
<dbReference type="SUPFAM" id="SSF51197">
    <property type="entry name" value="Clavaminate synthase-like"/>
    <property type="match status" value="1"/>
</dbReference>
<keyword evidence="4" id="KW-1185">Reference proteome</keyword>
<dbReference type="PANTHER" id="PTHR12461">
    <property type="entry name" value="HYPOXIA-INDUCIBLE FACTOR 1 ALPHA INHIBITOR-RELATED"/>
    <property type="match status" value="1"/>
</dbReference>
<sequence length="376" mass="43132">MDGTLVEDESVDGGDVGPPGLRVDPVGADGPSADVPLVPGGVIRHKHGYMRRYFFPMEPVPVILTDTNLVKPALSWNLEYLEKNLGDGDFSVFYSKDHKFKYYDQAKYNDKVVPDFTPPMSQATMKFSEFLVKFRQWKHGQPRMYLQHPLNDSVGKAIKDDFLAFNWKWLESVQKEHNWGNLSSNLIYIGMEGNVTPVHYDEQENFFAQVEGFKRCILFPPETFECLYPYPVFHPHDRQSQVDFDKPDFESFPKARHLRGFECVLEPGDVLYIPKYWWHHVESLLGAGHTTSINFWYKSGPLTQVEYPLKPQRKVAMIRNLEKVVTEALGNPFEVGPLFEALALGRYIKVNALSHSELGSLNRYPSKPNPQVSTIE</sequence>
<accession>A0A7R9GBG3</accession>
<gene>
    <name evidence="3" type="ORF">NMOB1V02_LOCUS2457</name>
</gene>
<dbReference type="SMART" id="SM00558">
    <property type="entry name" value="JmjC"/>
    <property type="match status" value="1"/>
</dbReference>
<evidence type="ECO:0000313" key="4">
    <source>
        <dbReference type="Proteomes" id="UP000678499"/>
    </source>
</evidence>
<protein>
    <recommendedName>
        <fullName evidence="2">JmjC domain-containing protein</fullName>
    </recommendedName>
</protein>
<dbReference type="GO" id="GO:0005737">
    <property type="term" value="C:cytoplasm"/>
    <property type="evidence" value="ECO:0007669"/>
    <property type="project" value="TreeGrafter"/>
</dbReference>
<name>A0A7R9GBG3_9CRUS</name>
<dbReference type="InterPro" id="IPR014710">
    <property type="entry name" value="RmlC-like_jellyroll"/>
</dbReference>
<dbReference type="GO" id="GO:0005634">
    <property type="term" value="C:nucleus"/>
    <property type="evidence" value="ECO:0007669"/>
    <property type="project" value="TreeGrafter"/>
</dbReference>
<dbReference type="Pfam" id="PF13621">
    <property type="entry name" value="Cupin_8"/>
    <property type="match status" value="1"/>
</dbReference>
<dbReference type="Gene3D" id="1.10.287.1010">
    <property type="entry name" value="Clavaminate synthase-like"/>
    <property type="match status" value="1"/>
</dbReference>
<dbReference type="PANTHER" id="PTHR12461:SF105">
    <property type="entry name" value="HYPOXIA-INDUCIBLE FACTOR 1-ALPHA INHIBITOR"/>
    <property type="match status" value="1"/>
</dbReference>
<dbReference type="Gene3D" id="2.60.120.10">
    <property type="entry name" value="Jelly Rolls"/>
    <property type="match status" value="1"/>
</dbReference>
<reference evidence="3" key="1">
    <citation type="submission" date="2020-11" db="EMBL/GenBank/DDBJ databases">
        <authorList>
            <person name="Tran Van P."/>
        </authorList>
    </citation>
    <scope>NUCLEOTIDE SEQUENCE</scope>
</reference>
<organism evidence="3">
    <name type="scientific">Notodromas monacha</name>
    <dbReference type="NCBI Taxonomy" id="399045"/>
    <lineage>
        <taxon>Eukaryota</taxon>
        <taxon>Metazoa</taxon>
        <taxon>Ecdysozoa</taxon>
        <taxon>Arthropoda</taxon>
        <taxon>Crustacea</taxon>
        <taxon>Oligostraca</taxon>
        <taxon>Ostracoda</taxon>
        <taxon>Podocopa</taxon>
        <taxon>Podocopida</taxon>
        <taxon>Cypridocopina</taxon>
        <taxon>Cypridoidea</taxon>
        <taxon>Cyprididae</taxon>
        <taxon>Notodromas</taxon>
    </lineage>
</organism>
<dbReference type="OrthoDB" id="47172at2759"/>
<dbReference type="GO" id="GO:0036140">
    <property type="term" value="F:[protein]-asparagine 3-dioxygenase activity"/>
    <property type="evidence" value="ECO:0007669"/>
    <property type="project" value="TreeGrafter"/>
</dbReference>
<evidence type="ECO:0000256" key="1">
    <source>
        <dbReference type="SAM" id="MobiDB-lite"/>
    </source>
</evidence>
<dbReference type="EMBL" id="CAJPEX010000275">
    <property type="protein sequence ID" value="CAG0914784.1"/>
    <property type="molecule type" value="Genomic_DNA"/>
</dbReference>
<evidence type="ECO:0000259" key="2">
    <source>
        <dbReference type="PROSITE" id="PS51184"/>
    </source>
</evidence>
<dbReference type="InterPro" id="IPR003347">
    <property type="entry name" value="JmjC_dom"/>
</dbReference>